<evidence type="ECO:0000313" key="8">
    <source>
        <dbReference type="Proteomes" id="UP001596052"/>
    </source>
</evidence>
<comment type="caution">
    <text evidence="7">The sequence shown here is derived from an EMBL/GenBank/DDBJ whole genome shotgun (WGS) entry which is preliminary data.</text>
</comment>
<dbReference type="CDD" id="cd07984">
    <property type="entry name" value="LPLAT_LABLAT-like"/>
    <property type="match status" value="1"/>
</dbReference>
<protein>
    <submittedName>
        <fullName evidence="7">Lysophospholipid acyltransferase family protein</fullName>
    </submittedName>
</protein>
<organism evidence="7 8">
    <name type="scientific">Prosthecobacter fluviatilis</name>
    <dbReference type="NCBI Taxonomy" id="445931"/>
    <lineage>
        <taxon>Bacteria</taxon>
        <taxon>Pseudomonadati</taxon>
        <taxon>Verrucomicrobiota</taxon>
        <taxon>Verrucomicrobiia</taxon>
        <taxon>Verrucomicrobiales</taxon>
        <taxon>Verrucomicrobiaceae</taxon>
        <taxon>Prosthecobacter</taxon>
    </lineage>
</organism>
<evidence type="ECO:0000256" key="3">
    <source>
        <dbReference type="ARBA" id="ARBA00022519"/>
    </source>
</evidence>
<reference evidence="8" key="1">
    <citation type="journal article" date="2019" name="Int. J. Syst. Evol. Microbiol.">
        <title>The Global Catalogue of Microorganisms (GCM) 10K type strain sequencing project: providing services to taxonomists for standard genome sequencing and annotation.</title>
        <authorList>
            <consortium name="The Broad Institute Genomics Platform"/>
            <consortium name="The Broad Institute Genome Sequencing Center for Infectious Disease"/>
            <person name="Wu L."/>
            <person name="Ma J."/>
        </authorList>
    </citation>
    <scope>NUCLEOTIDE SEQUENCE [LARGE SCALE GENOMIC DNA]</scope>
    <source>
        <strain evidence="8">CGMCC 4.1469</strain>
    </source>
</reference>
<keyword evidence="6 7" id="KW-0012">Acyltransferase</keyword>
<keyword evidence="2" id="KW-1003">Cell membrane</keyword>
<dbReference type="PANTHER" id="PTHR30606:SF10">
    <property type="entry name" value="PHOSPHATIDYLINOSITOL MANNOSIDE ACYLTRANSFERASE"/>
    <property type="match status" value="1"/>
</dbReference>
<dbReference type="GO" id="GO:0016746">
    <property type="term" value="F:acyltransferase activity"/>
    <property type="evidence" value="ECO:0007669"/>
    <property type="project" value="UniProtKB-KW"/>
</dbReference>
<evidence type="ECO:0000256" key="2">
    <source>
        <dbReference type="ARBA" id="ARBA00022475"/>
    </source>
</evidence>
<evidence type="ECO:0000313" key="7">
    <source>
        <dbReference type="EMBL" id="MFC5456970.1"/>
    </source>
</evidence>
<dbReference type="Proteomes" id="UP001596052">
    <property type="component" value="Unassembled WGS sequence"/>
</dbReference>
<dbReference type="InterPro" id="IPR004960">
    <property type="entry name" value="LipA_acyltrans"/>
</dbReference>
<evidence type="ECO:0000256" key="5">
    <source>
        <dbReference type="ARBA" id="ARBA00023136"/>
    </source>
</evidence>
<comment type="subcellular location">
    <subcellularLocation>
        <location evidence="1">Cell inner membrane</location>
    </subcellularLocation>
</comment>
<evidence type="ECO:0000256" key="4">
    <source>
        <dbReference type="ARBA" id="ARBA00022679"/>
    </source>
</evidence>
<name>A0ABW0KUS4_9BACT</name>
<gene>
    <name evidence="7" type="ORF">ACFQDI_19040</name>
</gene>
<dbReference type="PANTHER" id="PTHR30606">
    <property type="entry name" value="LIPID A BIOSYNTHESIS LAUROYL ACYLTRANSFERASE"/>
    <property type="match status" value="1"/>
</dbReference>
<dbReference type="EMBL" id="JBHSMQ010000008">
    <property type="protein sequence ID" value="MFC5456970.1"/>
    <property type="molecule type" value="Genomic_DNA"/>
</dbReference>
<evidence type="ECO:0000256" key="1">
    <source>
        <dbReference type="ARBA" id="ARBA00004533"/>
    </source>
</evidence>
<proteinExistence type="predicted"/>
<accession>A0ABW0KUS4</accession>
<keyword evidence="8" id="KW-1185">Reference proteome</keyword>
<dbReference type="Pfam" id="PF03279">
    <property type="entry name" value="Lip_A_acyltrans"/>
    <property type="match status" value="1"/>
</dbReference>
<sequence length="335" mass="38377">MVKKLRYSLEIKLLDLAVWLLPQVPRHVLMVLSRVLGTLAFWLDQRGRATALDNLRCAFGAQYTPVERWRIACGSYQIFARTFVDLFWSPQLTAGNWQKHFDIITDTASELKARKTGGVWVTPHYGNFELVSQVWGFRGFPFTVVAQDFKNPAITHLFKRLREQSGHTFISQENAMIKLIKALKRQGHAGLLTDLSIPPGRAAAAIQCYGMWTSVPTLHVELAKRLGLPIITGVCRPLPDGRYEARLCEALEPKPEDDTRELTQRIWNRFEEEIRKHPECWLWMYKQWRYRPVGEHGVPHPDYPFYSNFSEALVSMIPPELLGQKAAPATTHAVG</sequence>
<evidence type="ECO:0000256" key="6">
    <source>
        <dbReference type="ARBA" id="ARBA00023315"/>
    </source>
</evidence>
<keyword evidence="4" id="KW-0808">Transferase</keyword>
<dbReference type="RefSeq" id="WP_377169769.1">
    <property type="nucleotide sequence ID" value="NZ_JBHSMQ010000008.1"/>
</dbReference>
<keyword evidence="5" id="KW-0472">Membrane</keyword>
<keyword evidence="3" id="KW-0997">Cell inner membrane</keyword>